<dbReference type="SFLD" id="SFLDF00311">
    <property type="entry name" value="heme_degradation_proteins_(Hut"/>
    <property type="match status" value="1"/>
</dbReference>
<protein>
    <submittedName>
        <fullName evidence="7">Putative heme utilization radical SAM enzyme HutW</fullName>
    </submittedName>
</protein>
<evidence type="ECO:0000313" key="8">
    <source>
        <dbReference type="Proteomes" id="UP000185783"/>
    </source>
</evidence>
<dbReference type="Pfam" id="PF04055">
    <property type="entry name" value="Radical_SAM"/>
    <property type="match status" value="1"/>
</dbReference>
<dbReference type="PROSITE" id="PS51918">
    <property type="entry name" value="RADICAL_SAM"/>
    <property type="match status" value="1"/>
</dbReference>
<feature type="domain" description="Radical SAM core" evidence="6">
    <location>
        <begin position="52"/>
        <end position="300"/>
    </location>
</feature>
<dbReference type="SUPFAM" id="SSF102114">
    <property type="entry name" value="Radical SAM enzymes"/>
    <property type="match status" value="1"/>
</dbReference>
<dbReference type="GO" id="GO:0046872">
    <property type="term" value="F:metal ion binding"/>
    <property type="evidence" value="ECO:0007669"/>
    <property type="project" value="UniProtKB-KW"/>
</dbReference>
<dbReference type="SMART" id="SM00729">
    <property type="entry name" value="Elp3"/>
    <property type="match status" value="1"/>
</dbReference>
<dbReference type="PANTHER" id="PTHR13932:SF9">
    <property type="entry name" value="COPROPORPHYRINOGEN III OXIDASE"/>
    <property type="match status" value="1"/>
</dbReference>
<reference evidence="7 8" key="1">
    <citation type="submission" date="2016-03" db="EMBL/GenBank/DDBJ databases">
        <title>Genome sequence of Nesiotobacter sp. nov., a moderately halophilic alphaproteobacterium isolated from the Yellow Sea, China.</title>
        <authorList>
            <person name="Zhang G."/>
            <person name="Zhang R."/>
        </authorList>
    </citation>
    <scope>NUCLEOTIDE SEQUENCE [LARGE SCALE GENOMIC DNA]</scope>
    <source>
        <strain evidence="7 8">WB1-6</strain>
    </source>
</reference>
<dbReference type="Gene3D" id="3.20.20.70">
    <property type="entry name" value="Aldolase class I"/>
    <property type="match status" value="1"/>
</dbReference>
<evidence type="ECO:0000256" key="4">
    <source>
        <dbReference type="ARBA" id="ARBA00023004"/>
    </source>
</evidence>
<dbReference type="InterPro" id="IPR006638">
    <property type="entry name" value="Elp3/MiaA/NifB-like_rSAM"/>
</dbReference>
<dbReference type="InterPro" id="IPR026332">
    <property type="entry name" value="HutW"/>
</dbReference>
<evidence type="ECO:0000313" key="7">
    <source>
        <dbReference type="EMBL" id="OKL44696.1"/>
    </source>
</evidence>
<dbReference type="InterPro" id="IPR007197">
    <property type="entry name" value="rSAM"/>
</dbReference>
<dbReference type="GO" id="GO:0006779">
    <property type="term" value="P:porphyrin-containing compound biosynthetic process"/>
    <property type="evidence" value="ECO:0007669"/>
    <property type="project" value="TreeGrafter"/>
</dbReference>
<dbReference type="SFLD" id="SFLDG01065">
    <property type="entry name" value="anaerobic_coproporphyrinogen-I"/>
    <property type="match status" value="1"/>
</dbReference>
<evidence type="ECO:0000256" key="1">
    <source>
        <dbReference type="ARBA" id="ARBA00001966"/>
    </source>
</evidence>
<dbReference type="SFLD" id="SFLDG01082">
    <property type="entry name" value="B12-binding_domain_containing"/>
    <property type="match status" value="1"/>
</dbReference>
<dbReference type="EMBL" id="LVVZ01000014">
    <property type="protein sequence ID" value="OKL44696.1"/>
    <property type="molecule type" value="Genomic_DNA"/>
</dbReference>
<evidence type="ECO:0000256" key="5">
    <source>
        <dbReference type="ARBA" id="ARBA00023014"/>
    </source>
</evidence>
<proteinExistence type="predicted"/>
<dbReference type="STRING" id="197461.A3843_08145"/>
<dbReference type="NCBIfam" id="TIGR04107">
    <property type="entry name" value="rSAM_HutW"/>
    <property type="match status" value="1"/>
</dbReference>
<keyword evidence="8" id="KW-1185">Reference proteome</keyword>
<dbReference type="InterPro" id="IPR013785">
    <property type="entry name" value="Aldolase_TIM"/>
</dbReference>
<name>A0A1U7JIX5_9HYPH</name>
<dbReference type="AlphaFoldDB" id="A0A1U7JIX5"/>
<evidence type="ECO:0000256" key="2">
    <source>
        <dbReference type="ARBA" id="ARBA00022691"/>
    </source>
</evidence>
<keyword evidence="2" id="KW-0949">S-adenosyl-L-methionine</keyword>
<comment type="caution">
    <text evidence="7">The sequence shown here is derived from an EMBL/GenBank/DDBJ whole genome shotgun (WGS) entry which is preliminary data.</text>
</comment>
<organism evidence="7 8">
    <name type="scientific">Pseudovibrio exalbescens</name>
    <dbReference type="NCBI Taxonomy" id="197461"/>
    <lineage>
        <taxon>Bacteria</taxon>
        <taxon>Pseudomonadati</taxon>
        <taxon>Pseudomonadota</taxon>
        <taxon>Alphaproteobacteria</taxon>
        <taxon>Hyphomicrobiales</taxon>
        <taxon>Stappiaceae</taxon>
        <taxon>Pseudovibrio</taxon>
    </lineage>
</organism>
<gene>
    <name evidence="7" type="ORF">A3843_08145</name>
</gene>
<dbReference type="SFLD" id="SFLDS00029">
    <property type="entry name" value="Radical_SAM"/>
    <property type="match status" value="1"/>
</dbReference>
<evidence type="ECO:0000256" key="3">
    <source>
        <dbReference type="ARBA" id="ARBA00022723"/>
    </source>
</evidence>
<evidence type="ECO:0000259" key="6">
    <source>
        <dbReference type="PROSITE" id="PS51918"/>
    </source>
</evidence>
<dbReference type="Proteomes" id="UP000185783">
    <property type="component" value="Unassembled WGS sequence"/>
</dbReference>
<dbReference type="GO" id="GO:0005737">
    <property type="term" value="C:cytoplasm"/>
    <property type="evidence" value="ECO:0007669"/>
    <property type="project" value="TreeGrafter"/>
</dbReference>
<dbReference type="InterPro" id="IPR034505">
    <property type="entry name" value="Coproporphyrinogen-III_oxidase"/>
</dbReference>
<dbReference type="CDD" id="cd01335">
    <property type="entry name" value="Radical_SAM"/>
    <property type="match status" value="1"/>
</dbReference>
<keyword evidence="3" id="KW-0479">Metal-binding</keyword>
<dbReference type="PANTHER" id="PTHR13932">
    <property type="entry name" value="COPROPORPHYRINIGEN III OXIDASE"/>
    <property type="match status" value="1"/>
</dbReference>
<dbReference type="GO" id="GO:0003824">
    <property type="term" value="F:catalytic activity"/>
    <property type="evidence" value="ECO:0007669"/>
    <property type="project" value="InterPro"/>
</dbReference>
<comment type="cofactor">
    <cofactor evidence="1">
        <name>[4Fe-4S] cluster</name>
        <dbReference type="ChEBI" id="CHEBI:49883"/>
    </cofactor>
</comment>
<keyword evidence="4" id="KW-0408">Iron</keyword>
<sequence>MSAAELERFFADTSGNPIQHAFSRRGGHMPGASGEPVAADAHQSIWRQVQDQPRSGPTVMYLHVPFCANHCLFCGFYRNKWTDDASAPYTDALLQELEMEATSPAAQSAPINAVYFGGGTPTALHAQDLKRLVARIRELYPLASDCEITVEGRIYHFDNDKIEACLDAGANRLSTGTQSFDTRVRRRQGRKVSGEEARRFFEGLRDRNRAAIICDLILGLPDQDEEIWQADLKTVVDLGLDGVDLYTLAVFPGAPLFKAIEKGKISPAAPLPHQGLMYETGLTFLQRQGWRQLSSSHWASGTRERNLYNTLIKSGAQCLAFGAGAGGNLNGYSYSVQSELAHYYDMVKKGEKPLASLARNGPLTPVLNGLAAGIETMRVDLAGLERHPAVPEGVLAYLAPLLDNWRAADLITGNTVIRLTTAGRFWHQTLLTHLKAAVAEYCGPHPEP</sequence>
<dbReference type="InterPro" id="IPR058240">
    <property type="entry name" value="rSAM_sf"/>
</dbReference>
<keyword evidence="5" id="KW-0411">Iron-sulfur</keyword>
<dbReference type="GO" id="GO:0051539">
    <property type="term" value="F:4 iron, 4 sulfur cluster binding"/>
    <property type="evidence" value="ECO:0007669"/>
    <property type="project" value="TreeGrafter"/>
</dbReference>
<accession>A0A1U7JIX5</accession>